<organism evidence="1 2">
    <name type="scientific">Candidatus Wildermuthbacteria bacterium RIFCSPLOWO2_01_FULL_48_16</name>
    <dbReference type="NCBI Taxonomy" id="1802461"/>
    <lineage>
        <taxon>Bacteria</taxon>
        <taxon>Candidatus Wildermuthiibacteriota</taxon>
    </lineage>
</organism>
<dbReference type="Proteomes" id="UP000176917">
    <property type="component" value="Unassembled WGS sequence"/>
</dbReference>
<dbReference type="AlphaFoldDB" id="A0A1G2RKI4"/>
<gene>
    <name evidence="1" type="ORF">A3B24_00410</name>
</gene>
<evidence type="ECO:0000313" key="1">
    <source>
        <dbReference type="EMBL" id="OHA73355.1"/>
    </source>
</evidence>
<evidence type="ECO:0000313" key="2">
    <source>
        <dbReference type="Proteomes" id="UP000176917"/>
    </source>
</evidence>
<accession>A0A1G2RKI4</accession>
<dbReference type="STRING" id="1802461.A3B24_00410"/>
<proteinExistence type="predicted"/>
<protein>
    <submittedName>
        <fullName evidence="1">Uncharacterized protein</fullName>
    </submittedName>
</protein>
<name>A0A1G2RKI4_9BACT</name>
<sequence length="76" mass="8304">MKVIVRWIPERSMRAFKTQDGLIHFGQHMDEGIFKTGCDSPVGELIVGQSATLSCPTCVQKAQEIVIPMGADSGRV</sequence>
<comment type="caution">
    <text evidence="1">The sequence shown here is derived from an EMBL/GenBank/DDBJ whole genome shotgun (WGS) entry which is preliminary data.</text>
</comment>
<dbReference type="EMBL" id="MHUG01000013">
    <property type="protein sequence ID" value="OHA73355.1"/>
    <property type="molecule type" value="Genomic_DNA"/>
</dbReference>
<reference evidence="1 2" key="1">
    <citation type="journal article" date="2016" name="Nat. Commun.">
        <title>Thousands of microbial genomes shed light on interconnected biogeochemical processes in an aquifer system.</title>
        <authorList>
            <person name="Anantharaman K."/>
            <person name="Brown C.T."/>
            <person name="Hug L.A."/>
            <person name="Sharon I."/>
            <person name="Castelle C.J."/>
            <person name="Probst A.J."/>
            <person name="Thomas B.C."/>
            <person name="Singh A."/>
            <person name="Wilkins M.J."/>
            <person name="Karaoz U."/>
            <person name="Brodie E.L."/>
            <person name="Williams K.H."/>
            <person name="Hubbard S.S."/>
            <person name="Banfield J.F."/>
        </authorList>
    </citation>
    <scope>NUCLEOTIDE SEQUENCE [LARGE SCALE GENOMIC DNA]</scope>
</reference>